<accession>A0A242K3K6</accession>
<dbReference type="PANTHER" id="PTHR30336:SF4">
    <property type="entry name" value="ENVELOPE BIOGENESIS FACTOR ELYC"/>
    <property type="match status" value="1"/>
</dbReference>
<dbReference type="InterPro" id="IPR014729">
    <property type="entry name" value="Rossmann-like_a/b/a_fold"/>
</dbReference>
<sequence length="193" mass="21108">MKKMMKLLVVLIGVGILYAASMLFLIVQGTKEAPADNPDTLLILGAQVRGTSEGNAYPSSVLKERLNEAIHFIEENPQATIIVCGGQGKDEPDSEANVMANYLIQHHVDPTKILKEDLSTSTKENISNAMEKTNLGKTVIVTSDFHIYRSKLLARRLGLNDISGLPAQSNTSVTANMYSREILALGFAMIFSW</sequence>
<evidence type="ECO:0000259" key="1">
    <source>
        <dbReference type="Pfam" id="PF02698"/>
    </source>
</evidence>
<dbReference type="Proteomes" id="UP000195141">
    <property type="component" value="Chromosome"/>
</dbReference>
<dbReference type="GO" id="GO:0005886">
    <property type="term" value="C:plasma membrane"/>
    <property type="evidence" value="ECO:0007669"/>
    <property type="project" value="TreeGrafter"/>
</dbReference>
<dbReference type="Pfam" id="PF02698">
    <property type="entry name" value="DUF218"/>
    <property type="match status" value="1"/>
</dbReference>
<name>A0A242K3K6_9ENTE</name>
<dbReference type="InterPro" id="IPR051599">
    <property type="entry name" value="Cell_Envelope_Assoc"/>
</dbReference>
<proteinExistence type="predicted"/>
<dbReference type="InterPro" id="IPR003848">
    <property type="entry name" value="DUF218"/>
</dbReference>
<dbReference type="PANTHER" id="PTHR30336">
    <property type="entry name" value="INNER MEMBRANE PROTEIN, PROBABLE PERMEASE"/>
    <property type="match status" value="1"/>
</dbReference>
<reference evidence="3" key="3">
    <citation type="submission" date="2024-03" db="EMBL/GenBank/DDBJ databases">
        <title>The Genome Sequence of Enterococcus sp. DIV0242b.</title>
        <authorList>
            <consortium name="The Broad Institute Genomics Platform"/>
            <consortium name="The Broad Institute Microbial Omics Core"/>
            <consortium name="The Broad Institute Genomic Center for Infectious Diseases"/>
            <person name="Earl A."/>
            <person name="Manson A."/>
            <person name="Gilmore M."/>
            <person name="Schwartman J."/>
            <person name="Shea T."/>
            <person name="Abouelleil A."/>
            <person name="Cao P."/>
            <person name="Chapman S."/>
            <person name="Cusick C."/>
            <person name="Young S."/>
            <person name="Neafsey D."/>
            <person name="Nusbaum C."/>
            <person name="Birren B."/>
        </authorList>
    </citation>
    <scope>NUCLEOTIDE SEQUENCE</scope>
    <source>
        <strain evidence="3">9E7_DIV0242</strain>
    </source>
</reference>
<protein>
    <recommendedName>
        <fullName evidence="1">DUF218 domain-containing protein</fullName>
    </recommendedName>
</protein>
<organism evidence="2">
    <name type="scientific">Candidatus Enterococcus clewellii</name>
    <dbReference type="NCBI Taxonomy" id="1834193"/>
    <lineage>
        <taxon>Bacteria</taxon>
        <taxon>Bacillati</taxon>
        <taxon>Bacillota</taxon>
        <taxon>Bacilli</taxon>
        <taxon>Lactobacillales</taxon>
        <taxon>Enterococcaceae</taxon>
        <taxon>Enterococcus</taxon>
    </lineage>
</organism>
<gene>
    <name evidence="3" type="ORF">A5888_001759</name>
    <name evidence="2" type="ORF">A5888_003056</name>
</gene>
<dbReference type="EMBL" id="NGMM01000005">
    <property type="protein sequence ID" value="OTP13578.1"/>
    <property type="molecule type" value="Genomic_DNA"/>
</dbReference>
<dbReference type="AlphaFoldDB" id="A0A242K3K6"/>
<dbReference type="GO" id="GO:0043164">
    <property type="term" value="P:Gram-negative-bacterium-type cell wall biogenesis"/>
    <property type="evidence" value="ECO:0007669"/>
    <property type="project" value="TreeGrafter"/>
</dbReference>
<dbReference type="Gene3D" id="3.40.50.620">
    <property type="entry name" value="HUPs"/>
    <property type="match status" value="1"/>
</dbReference>
<evidence type="ECO:0000313" key="4">
    <source>
        <dbReference type="Proteomes" id="UP000195141"/>
    </source>
</evidence>
<keyword evidence="4" id="KW-1185">Reference proteome</keyword>
<dbReference type="OrthoDB" id="9782395at2"/>
<feature type="domain" description="DUF218" evidence="1">
    <location>
        <begin position="39"/>
        <end position="183"/>
    </location>
</feature>
<dbReference type="EMBL" id="CP147247">
    <property type="protein sequence ID" value="WYJ90031.1"/>
    <property type="molecule type" value="Genomic_DNA"/>
</dbReference>
<reference evidence="2" key="1">
    <citation type="submission" date="2017-05" db="EMBL/GenBank/DDBJ databases">
        <title>The Genome Sequence of Enterococcus sp. 9E7_DIV0242.</title>
        <authorList>
            <consortium name="The Broad Institute Genomics Platform"/>
            <consortium name="The Broad Institute Genomic Center for Infectious Diseases"/>
            <person name="Earl A."/>
            <person name="Manson A."/>
            <person name="Schwartman J."/>
            <person name="Gilmore M."/>
            <person name="Abouelleil A."/>
            <person name="Cao P."/>
            <person name="Chapman S."/>
            <person name="Cusick C."/>
            <person name="Shea T."/>
            <person name="Young S."/>
            <person name="Neafsey D."/>
            <person name="Nusbaum C."/>
            <person name="Birren B."/>
        </authorList>
    </citation>
    <scope>NUCLEOTIDE SEQUENCE [LARGE SCALE GENOMIC DNA]</scope>
    <source>
        <strain evidence="2">9E7_DIV0242</strain>
    </source>
</reference>
<evidence type="ECO:0000313" key="3">
    <source>
        <dbReference type="EMBL" id="WYJ90031.1"/>
    </source>
</evidence>
<evidence type="ECO:0000313" key="2">
    <source>
        <dbReference type="EMBL" id="OTP13578.1"/>
    </source>
</evidence>
<dbReference type="CDD" id="cd06259">
    <property type="entry name" value="YdcF-like"/>
    <property type="match status" value="1"/>
</dbReference>
<reference evidence="3" key="2">
    <citation type="submission" date="2017-05" db="EMBL/GenBank/DDBJ databases">
        <authorList>
            <consortium name="The Broad Institute Genomics Platform"/>
            <consortium name="The Broad Institute Genomic Center for Infectious Diseases"/>
            <person name="Earl A."/>
            <person name="Manson A."/>
            <person name="Schwartman J."/>
            <person name="Gilmore M."/>
            <person name="Abouelleil A."/>
            <person name="Cao P."/>
            <person name="Chapman S."/>
            <person name="Cusick C."/>
            <person name="Shea T."/>
            <person name="Young S."/>
            <person name="Neafsey D."/>
            <person name="Nusbaum C."/>
            <person name="Birren B."/>
        </authorList>
    </citation>
    <scope>NUCLEOTIDE SEQUENCE</scope>
    <source>
        <strain evidence="3">9E7_DIV0242</strain>
    </source>
</reference>
<dbReference type="GO" id="GO:0000270">
    <property type="term" value="P:peptidoglycan metabolic process"/>
    <property type="evidence" value="ECO:0007669"/>
    <property type="project" value="TreeGrafter"/>
</dbReference>
<dbReference type="RefSeq" id="WP_086350063.1">
    <property type="nucleotide sequence ID" value="NZ_CP147247.1"/>
</dbReference>